<keyword evidence="3" id="KW-1185">Reference proteome</keyword>
<evidence type="ECO:0000313" key="2">
    <source>
        <dbReference type="EMBL" id="GBG72012.1"/>
    </source>
</evidence>
<feature type="region of interest" description="Disordered" evidence="1">
    <location>
        <begin position="1"/>
        <end position="63"/>
    </location>
</feature>
<dbReference type="Proteomes" id="UP000265515">
    <property type="component" value="Unassembled WGS sequence"/>
</dbReference>
<gene>
    <name evidence="2" type="ORF">CBR_g10948</name>
</gene>
<evidence type="ECO:0000256" key="1">
    <source>
        <dbReference type="SAM" id="MobiDB-lite"/>
    </source>
</evidence>
<evidence type="ECO:0000313" key="3">
    <source>
        <dbReference type="Proteomes" id="UP000265515"/>
    </source>
</evidence>
<organism evidence="2 3">
    <name type="scientific">Chara braunii</name>
    <name type="common">Braun's stonewort</name>
    <dbReference type="NCBI Taxonomy" id="69332"/>
    <lineage>
        <taxon>Eukaryota</taxon>
        <taxon>Viridiplantae</taxon>
        <taxon>Streptophyta</taxon>
        <taxon>Charophyceae</taxon>
        <taxon>Charales</taxon>
        <taxon>Characeae</taxon>
        <taxon>Chara</taxon>
    </lineage>
</organism>
<name>A0A388KPP7_CHABU</name>
<sequence>MTALRGIWECGGGGESEAKDTSVTQELSDHSSKLQISEKRKRGPEMVLKDSPPMEKPPKRIPKQGVLKPVKLTALMTRAKARRLLSTMPLKKTPGRPPTISLPVKTPLSGGKTSRTPRTIRATSPQMPLCAHVTRGALERLRYRNKMIDELNSLDVVELQKLCKKEGIPYDGKIESILDIADMKAMKKFGTTMQEIAEVISVEESEDLVGGSD</sequence>
<proteinExistence type="predicted"/>
<dbReference type="Gramene" id="GBG72012">
    <property type="protein sequence ID" value="GBG72012"/>
    <property type="gene ID" value="CBR_g10948"/>
</dbReference>
<feature type="region of interest" description="Disordered" evidence="1">
    <location>
        <begin position="89"/>
        <end position="119"/>
    </location>
</feature>
<accession>A0A388KPP7</accession>
<protein>
    <submittedName>
        <fullName evidence="2">Uncharacterized protein</fullName>
    </submittedName>
</protein>
<reference evidence="2 3" key="1">
    <citation type="journal article" date="2018" name="Cell">
        <title>The Chara Genome: Secondary Complexity and Implications for Plant Terrestrialization.</title>
        <authorList>
            <person name="Nishiyama T."/>
            <person name="Sakayama H."/>
            <person name="Vries J.D."/>
            <person name="Buschmann H."/>
            <person name="Saint-Marcoux D."/>
            <person name="Ullrich K.K."/>
            <person name="Haas F.B."/>
            <person name="Vanderstraeten L."/>
            <person name="Becker D."/>
            <person name="Lang D."/>
            <person name="Vosolsobe S."/>
            <person name="Rombauts S."/>
            <person name="Wilhelmsson P.K.I."/>
            <person name="Janitza P."/>
            <person name="Kern R."/>
            <person name="Heyl A."/>
            <person name="Rumpler F."/>
            <person name="Villalobos L.I.A.C."/>
            <person name="Clay J.M."/>
            <person name="Skokan R."/>
            <person name="Toyoda A."/>
            <person name="Suzuki Y."/>
            <person name="Kagoshima H."/>
            <person name="Schijlen E."/>
            <person name="Tajeshwar N."/>
            <person name="Catarino B."/>
            <person name="Hetherington A.J."/>
            <person name="Saltykova A."/>
            <person name="Bonnot C."/>
            <person name="Breuninger H."/>
            <person name="Symeonidi A."/>
            <person name="Radhakrishnan G.V."/>
            <person name="Van Nieuwerburgh F."/>
            <person name="Deforce D."/>
            <person name="Chang C."/>
            <person name="Karol K.G."/>
            <person name="Hedrich R."/>
            <person name="Ulvskov P."/>
            <person name="Glockner G."/>
            <person name="Delwiche C.F."/>
            <person name="Petrasek J."/>
            <person name="Van de Peer Y."/>
            <person name="Friml J."/>
            <person name="Beilby M."/>
            <person name="Dolan L."/>
            <person name="Kohara Y."/>
            <person name="Sugano S."/>
            <person name="Fujiyama A."/>
            <person name="Delaux P.-M."/>
            <person name="Quint M."/>
            <person name="TheiBen G."/>
            <person name="Hagemann M."/>
            <person name="Harholt J."/>
            <person name="Dunand C."/>
            <person name="Zachgo S."/>
            <person name="Langdale J."/>
            <person name="Maumus F."/>
            <person name="Straeten D.V.D."/>
            <person name="Gould S.B."/>
            <person name="Rensing S.A."/>
        </authorList>
    </citation>
    <scope>NUCLEOTIDE SEQUENCE [LARGE SCALE GENOMIC DNA]</scope>
    <source>
        <strain evidence="2 3">S276</strain>
    </source>
</reference>
<comment type="caution">
    <text evidence="2">The sequence shown here is derived from an EMBL/GenBank/DDBJ whole genome shotgun (WGS) entry which is preliminary data.</text>
</comment>
<feature type="compositionally biased region" description="Basic and acidic residues" evidence="1">
    <location>
        <begin position="27"/>
        <end position="58"/>
    </location>
</feature>
<dbReference type="AlphaFoldDB" id="A0A388KPP7"/>
<dbReference type="EMBL" id="BFEA01000157">
    <property type="protein sequence ID" value="GBG72012.1"/>
    <property type="molecule type" value="Genomic_DNA"/>
</dbReference>